<dbReference type="EMBL" id="FOQH01000005">
    <property type="protein sequence ID" value="SFI24152.1"/>
    <property type="molecule type" value="Genomic_DNA"/>
</dbReference>
<dbReference type="AlphaFoldDB" id="A0A1I3GLQ1"/>
<sequence length="85" mass="9677">MNRSSLRSQGSGSRYLYEPFDSAHARIEALERVLDERWAALELSLKKIDETVDRLEKRLWVAVFGVATAMLGQLVSVVMDGRFHP</sequence>
<proteinExistence type="predicted"/>
<dbReference type="RefSeq" id="WP_092860051.1">
    <property type="nucleotide sequence ID" value="NZ_FOQH01000005.1"/>
</dbReference>
<accession>A0A1I3GLQ1</accession>
<protein>
    <submittedName>
        <fullName evidence="2">Uncharacterized protein</fullName>
    </submittedName>
</protein>
<feature type="transmembrane region" description="Helical" evidence="1">
    <location>
        <begin position="59"/>
        <end position="79"/>
    </location>
</feature>
<dbReference type="OrthoDB" id="7873894at2"/>
<gene>
    <name evidence="2" type="ORF">SAMN05216258_105220</name>
</gene>
<organism evidence="2 3">
    <name type="scientific">Albimonas pacifica</name>
    <dbReference type="NCBI Taxonomy" id="1114924"/>
    <lineage>
        <taxon>Bacteria</taxon>
        <taxon>Pseudomonadati</taxon>
        <taxon>Pseudomonadota</taxon>
        <taxon>Alphaproteobacteria</taxon>
        <taxon>Rhodobacterales</taxon>
        <taxon>Paracoccaceae</taxon>
        <taxon>Albimonas</taxon>
    </lineage>
</organism>
<keyword evidence="3" id="KW-1185">Reference proteome</keyword>
<name>A0A1I3GLQ1_9RHOB</name>
<evidence type="ECO:0000256" key="1">
    <source>
        <dbReference type="SAM" id="Phobius"/>
    </source>
</evidence>
<keyword evidence="1" id="KW-1133">Transmembrane helix</keyword>
<keyword evidence="1" id="KW-0812">Transmembrane</keyword>
<dbReference type="Proteomes" id="UP000199377">
    <property type="component" value="Unassembled WGS sequence"/>
</dbReference>
<evidence type="ECO:0000313" key="3">
    <source>
        <dbReference type="Proteomes" id="UP000199377"/>
    </source>
</evidence>
<evidence type="ECO:0000313" key="2">
    <source>
        <dbReference type="EMBL" id="SFI24152.1"/>
    </source>
</evidence>
<dbReference type="STRING" id="1114924.SAMN05216258_105220"/>
<reference evidence="2 3" key="1">
    <citation type="submission" date="2016-10" db="EMBL/GenBank/DDBJ databases">
        <authorList>
            <person name="de Groot N.N."/>
        </authorList>
    </citation>
    <scope>NUCLEOTIDE SEQUENCE [LARGE SCALE GENOMIC DNA]</scope>
    <source>
        <strain evidence="2 3">CGMCC 1.11030</strain>
    </source>
</reference>
<keyword evidence="1" id="KW-0472">Membrane</keyword>